<protein>
    <recommendedName>
        <fullName evidence="4">Type IV pilus modification protein PilV</fullName>
    </recommendedName>
</protein>
<name>A0ABM9K066_9RALS</name>
<dbReference type="InterPro" id="IPR012902">
    <property type="entry name" value="N_methyl_site"/>
</dbReference>
<accession>A0ABM9K066</accession>
<evidence type="ECO:0000313" key="3">
    <source>
        <dbReference type="Proteomes" id="UP001189757"/>
    </source>
</evidence>
<proteinExistence type="predicted"/>
<evidence type="ECO:0008006" key="4">
    <source>
        <dbReference type="Google" id="ProtNLM"/>
    </source>
</evidence>
<keyword evidence="3" id="KW-1185">Reference proteome</keyword>
<dbReference type="EMBL" id="CATZLL010000001">
    <property type="protein sequence ID" value="CAJ0808541.1"/>
    <property type="molecule type" value="Genomic_DNA"/>
</dbReference>
<feature type="transmembrane region" description="Helical" evidence="1">
    <location>
        <begin position="12"/>
        <end position="33"/>
    </location>
</feature>
<keyword evidence="1" id="KW-0472">Membrane</keyword>
<reference evidence="2 3" key="1">
    <citation type="submission" date="2023-07" db="EMBL/GenBank/DDBJ databases">
        <authorList>
            <person name="Peeters C."/>
        </authorList>
    </citation>
    <scope>NUCLEOTIDE SEQUENCE [LARGE SCALE GENOMIC DNA]</scope>
    <source>
        <strain evidence="2 3">LMG 18101</strain>
    </source>
</reference>
<dbReference type="Pfam" id="PF07963">
    <property type="entry name" value="N_methyl"/>
    <property type="match status" value="1"/>
</dbReference>
<gene>
    <name evidence="2" type="ORF">LMG18101_00387</name>
</gene>
<dbReference type="RefSeq" id="WP_430715403.1">
    <property type="nucleotide sequence ID" value="NZ_CATZLL010000001.1"/>
</dbReference>
<keyword evidence="1" id="KW-0812">Transmembrane</keyword>
<dbReference type="Proteomes" id="UP001189757">
    <property type="component" value="Unassembled WGS sequence"/>
</dbReference>
<keyword evidence="1" id="KW-1133">Transmembrane helix</keyword>
<evidence type="ECO:0000256" key="1">
    <source>
        <dbReference type="SAM" id="Phobius"/>
    </source>
</evidence>
<sequence length="191" mass="19651">MQLRMMCRQAAGFSLIEALITMVVVGVGLLGLAKIQAAAVGNTQISRVRSLVALQTESLAAAMHGNRAFWAAGGTAPATFSVNSTASGAVITDSSNVLNQTLSPGQCLTGSPCTPQQLAAYDVQQWASTMNGNFPGYGATVNCTTTVGVPVNCNITVTWNEKYIAVNSSTASAAAAAAPTTQQSFTVYVQP</sequence>
<evidence type="ECO:0000313" key="2">
    <source>
        <dbReference type="EMBL" id="CAJ0808541.1"/>
    </source>
</evidence>
<comment type="caution">
    <text evidence="2">The sequence shown here is derived from an EMBL/GenBank/DDBJ whole genome shotgun (WGS) entry which is preliminary data.</text>
</comment>
<organism evidence="2 3">
    <name type="scientific">Ralstonia flaminis</name>
    <dbReference type="NCBI Taxonomy" id="3058597"/>
    <lineage>
        <taxon>Bacteria</taxon>
        <taxon>Pseudomonadati</taxon>
        <taxon>Pseudomonadota</taxon>
        <taxon>Betaproteobacteria</taxon>
        <taxon>Burkholderiales</taxon>
        <taxon>Burkholderiaceae</taxon>
        <taxon>Ralstonia</taxon>
    </lineage>
</organism>